<dbReference type="InterPro" id="IPR047021">
    <property type="entry name" value="REXO1/3/4-like"/>
</dbReference>
<dbReference type="PANTHER" id="PTHR12801">
    <property type="entry name" value="RNA EXONUCLEASE REXO1 / RECO3 FAMILY MEMBER-RELATED"/>
    <property type="match status" value="1"/>
</dbReference>
<keyword evidence="4" id="KW-1185">Reference proteome</keyword>
<dbReference type="PANTHER" id="PTHR12801:SF78">
    <property type="entry name" value="INTERFERON-STIMULATED 20 KDA EXONUCLEASE-LIKE 2"/>
    <property type="match status" value="1"/>
</dbReference>
<proteinExistence type="predicted"/>
<dbReference type="GO" id="GO:0003676">
    <property type="term" value="F:nucleic acid binding"/>
    <property type="evidence" value="ECO:0007669"/>
    <property type="project" value="InterPro"/>
</dbReference>
<dbReference type="AlphaFoldDB" id="A0A811Z4M5"/>
<dbReference type="Gene3D" id="3.30.420.10">
    <property type="entry name" value="Ribonuclease H-like superfamily/Ribonuclease H"/>
    <property type="match status" value="1"/>
</dbReference>
<dbReference type="Proteomes" id="UP000645828">
    <property type="component" value="Unassembled WGS sequence"/>
</dbReference>
<protein>
    <submittedName>
        <fullName evidence="3">(raccoon dog) hypothetical protein</fullName>
    </submittedName>
</protein>
<dbReference type="InterPro" id="IPR036397">
    <property type="entry name" value="RNaseH_sf"/>
</dbReference>
<sequence>MPFQRLGADFPLEEGPPRRTLLRRMTPQNSTQSYLVNKSSRASQKMPKKMGHVSFLAGCSTVNYHGDVLYDEYILPPCYIVDYWTRWSSIWKHHIQILKIQERQRGHTIHNFKALQYFHSKSLTHDTSHTPFFPNQKSNCLKNATMSLNGHSSVEHAQATMELYKLVEVEWEQHLAHNPPKD</sequence>
<evidence type="ECO:0000256" key="2">
    <source>
        <dbReference type="ARBA" id="ARBA00022801"/>
    </source>
</evidence>
<reference evidence="3" key="1">
    <citation type="submission" date="2020-12" db="EMBL/GenBank/DDBJ databases">
        <authorList>
            <consortium name="Molecular Ecology Group"/>
        </authorList>
    </citation>
    <scope>NUCLEOTIDE SEQUENCE</scope>
    <source>
        <strain evidence="3">TBG_1078</strain>
    </source>
</reference>
<evidence type="ECO:0000313" key="3">
    <source>
        <dbReference type="EMBL" id="CAD7682414.1"/>
    </source>
</evidence>
<dbReference type="GO" id="GO:0004527">
    <property type="term" value="F:exonuclease activity"/>
    <property type="evidence" value="ECO:0007669"/>
    <property type="project" value="InterPro"/>
</dbReference>
<dbReference type="GO" id="GO:0005634">
    <property type="term" value="C:nucleus"/>
    <property type="evidence" value="ECO:0007669"/>
    <property type="project" value="TreeGrafter"/>
</dbReference>
<evidence type="ECO:0000256" key="1">
    <source>
        <dbReference type="ARBA" id="ARBA00022722"/>
    </source>
</evidence>
<evidence type="ECO:0000313" key="4">
    <source>
        <dbReference type="Proteomes" id="UP000645828"/>
    </source>
</evidence>
<dbReference type="EMBL" id="CAJHUB010000754">
    <property type="protein sequence ID" value="CAD7682414.1"/>
    <property type="molecule type" value="Genomic_DNA"/>
</dbReference>
<keyword evidence="1" id="KW-0540">Nuclease</keyword>
<comment type="caution">
    <text evidence="3">The sequence shown here is derived from an EMBL/GenBank/DDBJ whole genome shotgun (WGS) entry which is preliminary data.</text>
</comment>
<accession>A0A811Z4M5</accession>
<name>A0A811Z4M5_NYCPR</name>
<gene>
    <name evidence="3" type="ORF">NYPRO_LOCUS15206</name>
</gene>
<organism evidence="3 4">
    <name type="scientific">Nyctereutes procyonoides</name>
    <name type="common">Raccoon dog</name>
    <name type="synonym">Canis procyonoides</name>
    <dbReference type="NCBI Taxonomy" id="34880"/>
    <lineage>
        <taxon>Eukaryota</taxon>
        <taxon>Metazoa</taxon>
        <taxon>Chordata</taxon>
        <taxon>Craniata</taxon>
        <taxon>Vertebrata</taxon>
        <taxon>Euteleostomi</taxon>
        <taxon>Mammalia</taxon>
        <taxon>Eutheria</taxon>
        <taxon>Laurasiatheria</taxon>
        <taxon>Carnivora</taxon>
        <taxon>Caniformia</taxon>
        <taxon>Canidae</taxon>
        <taxon>Nyctereutes</taxon>
    </lineage>
</organism>
<keyword evidence="2" id="KW-0378">Hydrolase</keyword>